<keyword evidence="3 9" id="KW-0808">Transferase</keyword>
<dbReference type="Proteomes" id="UP001597419">
    <property type="component" value="Unassembled WGS sequence"/>
</dbReference>
<dbReference type="SUPFAM" id="SSF56112">
    <property type="entry name" value="Protein kinase-like (PK-like)"/>
    <property type="match status" value="1"/>
</dbReference>
<protein>
    <recommendedName>
        <fullName evidence="1">non-specific serine/threonine protein kinase</fullName>
        <ecNumber evidence="1">2.7.11.1</ecNumber>
    </recommendedName>
</protein>
<organism evidence="9 10">
    <name type="scientific">Amycolatopsis samaneae</name>
    <dbReference type="NCBI Taxonomy" id="664691"/>
    <lineage>
        <taxon>Bacteria</taxon>
        <taxon>Bacillati</taxon>
        <taxon>Actinomycetota</taxon>
        <taxon>Actinomycetes</taxon>
        <taxon>Pseudonocardiales</taxon>
        <taxon>Pseudonocardiaceae</taxon>
        <taxon>Amycolatopsis</taxon>
    </lineage>
</organism>
<dbReference type="EMBL" id="JBHUKU010000015">
    <property type="protein sequence ID" value="MFD2462421.1"/>
    <property type="molecule type" value="Genomic_DNA"/>
</dbReference>
<dbReference type="PROSITE" id="PS00107">
    <property type="entry name" value="PROTEIN_KINASE_ATP"/>
    <property type="match status" value="1"/>
</dbReference>
<keyword evidence="5 9" id="KW-0418">Kinase</keyword>
<dbReference type="InterPro" id="IPR008271">
    <property type="entry name" value="Ser/Thr_kinase_AS"/>
</dbReference>
<dbReference type="EC" id="2.7.11.1" evidence="1"/>
<evidence type="ECO:0000313" key="9">
    <source>
        <dbReference type="EMBL" id="MFD2462421.1"/>
    </source>
</evidence>
<evidence type="ECO:0000256" key="2">
    <source>
        <dbReference type="ARBA" id="ARBA00022527"/>
    </source>
</evidence>
<keyword evidence="10" id="KW-1185">Reference proteome</keyword>
<evidence type="ECO:0000256" key="7">
    <source>
        <dbReference type="PROSITE-ProRule" id="PRU10141"/>
    </source>
</evidence>
<feature type="domain" description="Protein kinase" evidence="8">
    <location>
        <begin position="11"/>
        <end position="264"/>
    </location>
</feature>
<keyword evidence="6 7" id="KW-0067">ATP-binding</keyword>
<keyword evidence="2" id="KW-0723">Serine/threonine-protein kinase</keyword>
<evidence type="ECO:0000256" key="1">
    <source>
        <dbReference type="ARBA" id="ARBA00012513"/>
    </source>
</evidence>
<keyword evidence="4 7" id="KW-0547">Nucleotide-binding</keyword>
<dbReference type="Gene3D" id="3.30.200.20">
    <property type="entry name" value="Phosphorylase Kinase, domain 1"/>
    <property type="match status" value="1"/>
</dbReference>
<dbReference type="PANTHER" id="PTHR43289:SF6">
    <property type="entry name" value="SERINE_THREONINE-PROTEIN KINASE NEKL-3"/>
    <property type="match status" value="1"/>
</dbReference>
<evidence type="ECO:0000256" key="4">
    <source>
        <dbReference type="ARBA" id="ARBA00022741"/>
    </source>
</evidence>
<dbReference type="InterPro" id="IPR000719">
    <property type="entry name" value="Prot_kinase_dom"/>
</dbReference>
<dbReference type="PROSITE" id="PS50011">
    <property type="entry name" value="PROTEIN_KINASE_DOM"/>
    <property type="match status" value="1"/>
</dbReference>
<dbReference type="Pfam" id="PF00069">
    <property type="entry name" value="Pkinase"/>
    <property type="match status" value="1"/>
</dbReference>
<comment type="caution">
    <text evidence="9">The sequence shown here is derived from an EMBL/GenBank/DDBJ whole genome shotgun (WGS) entry which is preliminary data.</text>
</comment>
<evidence type="ECO:0000256" key="5">
    <source>
        <dbReference type="ARBA" id="ARBA00022777"/>
    </source>
</evidence>
<dbReference type="RefSeq" id="WP_345400773.1">
    <property type="nucleotide sequence ID" value="NZ_BAABHG010000012.1"/>
</dbReference>
<evidence type="ECO:0000313" key="10">
    <source>
        <dbReference type="Proteomes" id="UP001597419"/>
    </source>
</evidence>
<proteinExistence type="predicted"/>
<evidence type="ECO:0000256" key="6">
    <source>
        <dbReference type="ARBA" id="ARBA00022840"/>
    </source>
</evidence>
<accession>A0ABW5GNI8</accession>
<reference evidence="10" key="1">
    <citation type="journal article" date="2019" name="Int. J. Syst. Evol. Microbiol.">
        <title>The Global Catalogue of Microorganisms (GCM) 10K type strain sequencing project: providing services to taxonomists for standard genome sequencing and annotation.</title>
        <authorList>
            <consortium name="The Broad Institute Genomics Platform"/>
            <consortium name="The Broad Institute Genome Sequencing Center for Infectious Disease"/>
            <person name="Wu L."/>
            <person name="Ma J."/>
        </authorList>
    </citation>
    <scope>NUCLEOTIDE SEQUENCE [LARGE SCALE GENOMIC DNA]</scope>
    <source>
        <strain evidence="10">CGMCC 4.7643</strain>
    </source>
</reference>
<dbReference type="Gene3D" id="1.10.510.10">
    <property type="entry name" value="Transferase(Phosphotransferase) domain 1"/>
    <property type="match status" value="1"/>
</dbReference>
<dbReference type="SMART" id="SM00220">
    <property type="entry name" value="S_TKc"/>
    <property type="match status" value="1"/>
</dbReference>
<dbReference type="PANTHER" id="PTHR43289">
    <property type="entry name" value="MITOGEN-ACTIVATED PROTEIN KINASE KINASE KINASE 20-RELATED"/>
    <property type="match status" value="1"/>
</dbReference>
<name>A0ABW5GNI8_9PSEU</name>
<sequence>MRAGELVGARYRLEKKIGSGGMGVVWRAVDEKLGRVVALKRALAADNAQDSWRARQIRREAKIVALLNHPNVVTLHDLVDHDGELWLVMEYLPTRSLAEIGTLPAEQVARIGAQLAGALEAVHAAGVVHRDVKPSNVLVTEDGRAKLTDFGISRANYGDTTLAHSVEIAGTPGYLAPEVADGADATSASDVFSLGATLFTALEGVSPVGSAGNPLVLVRRAANGEIATPHRGGELSAVLSALLRRKPSRRPDAARARQLLEEIVARPRNHDRPISASTIAAAVITVVVLGSAAGSAPPRPAGPGARSRPEALFTIGEPRTADPCALTSTAELARFGDTEPDNGYGNFNQCHVFVRTRAGATVDVIAQLDPSTTKRQYPGKTEEHGALTIVRHQPTDIECSRTILLADRTHVVLRAQVRDHAAADLCPMADAATTSAMAVLVRGVFPRRTTPFADTSLAQLDACALVDPGTLGRFPGVDALRPEIGFGGWECRWRSTTISATLLVIFKRSPPLTAEDGRPTRFGGREAYVKPGGYGVRSCVARIVHREYSGLGTRSRFELLEVVILSPLPPEELCRMVNGIAGPIAANLPPA</sequence>
<dbReference type="InterPro" id="IPR011009">
    <property type="entry name" value="Kinase-like_dom_sf"/>
</dbReference>
<evidence type="ECO:0000256" key="3">
    <source>
        <dbReference type="ARBA" id="ARBA00022679"/>
    </source>
</evidence>
<dbReference type="GO" id="GO:0004674">
    <property type="term" value="F:protein serine/threonine kinase activity"/>
    <property type="evidence" value="ECO:0007669"/>
    <property type="project" value="UniProtKB-EC"/>
</dbReference>
<feature type="binding site" evidence="7">
    <location>
        <position position="40"/>
    </location>
    <ligand>
        <name>ATP</name>
        <dbReference type="ChEBI" id="CHEBI:30616"/>
    </ligand>
</feature>
<dbReference type="CDD" id="cd14014">
    <property type="entry name" value="STKc_PknB_like"/>
    <property type="match status" value="1"/>
</dbReference>
<dbReference type="InterPro" id="IPR017441">
    <property type="entry name" value="Protein_kinase_ATP_BS"/>
</dbReference>
<evidence type="ECO:0000259" key="8">
    <source>
        <dbReference type="PROSITE" id="PS50011"/>
    </source>
</evidence>
<dbReference type="PROSITE" id="PS00108">
    <property type="entry name" value="PROTEIN_KINASE_ST"/>
    <property type="match status" value="1"/>
</dbReference>
<gene>
    <name evidence="9" type="ORF">ACFSYJ_27695</name>
</gene>